<comment type="caution">
    <text evidence="2">The sequence shown here is derived from an EMBL/GenBank/DDBJ whole genome shotgun (WGS) entry which is preliminary data.</text>
</comment>
<accession>A0A1Y3XZV0</accession>
<dbReference type="GO" id="GO:0008705">
    <property type="term" value="F:methionine synthase activity"/>
    <property type="evidence" value="ECO:0007669"/>
    <property type="project" value="InterPro"/>
</dbReference>
<keyword evidence="3" id="KW-1185">Reference proteome</keyword>
<organism evidence="2 3">
    <name type="scientific">[Collinsella] massiliensis</name>
    <dbReference type="NCBI Taxonomy" id="1232426"/>
    <lineage>
        <taxon>Bacteria</taxon>
        <taxon>Bacillati</taxon>
        <taxon>Actinomycetota</taxon>
        <taxon>Coriobacteriia</taxon>
        <taxon>Coriobacteriales</taxon>
        <taxon>Coriobacteriaceae</taxon>
        <taxon>Enorma</taxon>
    </lineage>
</organism>
<name>A0A1Y3XZV0_9ACTN</name>
<proteinExistence type="predicted"/>
<dbReference type="AlphaFoldDB" id="A0A1Y3XZV0"/>
<dbReference type="Gene3D" id="3.40.109.40">
    <property type="match status" value="1"/>
</dbReference>
<reference evidence="3" key="1">
    <citation type="submission" date="2017-04" db="EMBL/GenBank/DDBJ databases">
        <title>Function of individual gut microbiota members based on whole genome sequencing of pure cultures obtained from chicken caecum.</title>
        <authorList>
            <person name="Medvecky M."/>
            <person name="Cejkova D."/>
            <person name="Polansky O."/>
            <person name="Karasova D."/>
            <person name="Kubasova T."/>
            <person name="Cizek A."/>
            <person name="Rychlik I."/>
        </authorList>
    </citation>
    <scope>NUCLEOTIDE SEQUENCE [LARGE SCALE GENOMIC DNA]</scope>
    <source>
        <strain evidence="3">An5</strain>
    </source>
</reference>
<feature type="region of interest" description="Disordered" evidence="1">
    <location>
        <begin position="1"/>
        <end position="27"/>
    </location>
</feature>
<evidence type="ECO:0000313" key="2">
    <source>
        <dbReference type="EMBL" id="OUN89838.1"/>
    </source>
</evidence>
<evidence type="ECO:0000256" key="1">
    <source>
        <dbReference type="SAM" id="MobiDB-lite"/>
    </source>
</evidence>
<dbReference type="RefSeq" id="WP_094334725.1">
    <property type="nucleotide sequence ID" value="NZ_NFIE01000001.1"/>
</dbReference>
<dbReference type="EMBL" id="NFIE01000001">
    <property type="protein sequence ID" value="OUN89838.1"/>
    <property type="molecule type" value="Genomic_DNA"/>
</dbReference>
<protein>
    <submittedName>
        <fullName evidence="2">Uncharacterized protein</fullName>
    </submittedName>
</protein>
<evidence type="ECO:0000313" key="3">
    <source>
        <dbReference type="Proteomes" id="UP000195781"/>
    </source>
</evidence>
<dbReference type="Proteomes" id="UP000195781">
    <property type="component" value="Unassembled WGS sequence"/>
</dbReference>
<sequence>MSERPADPGALQADAPAHTDGTGALPLGTPCPWSPPAAALRVPRAEMLRYLGHTGQKIEDGLAARIEAAAADAERVSAPRGVRAAFAVDASGADAAGNPCIRLTGTTVELTGRDIYRHLKDAEAAVVLAVTLGMESERRLRLLGTLQPLDAALFDAACSALVEEAAEALDRAAKQEAARFGLTGNWRFSCGYGDLPLEAQGSLLDALDARRALGITLTPSNLMIPAKSVTAVFGLFRADALGGGSVPAADAVRSCRGCARAGGCAFRSRGTRCYR</sequence>
<dbReference type="OrthoDB" id="9816190at2"/>
<gene>
    <name evidence="2" type="ORF">B5G02_00345</name>
</gene>
<dbReference type="SUPFAM" id="SSF56507">
    <property type="entry name" value="Methionine synthase activation domain-like"/>
    <property type="match status" value="1"/>
</dbReference>
<dbReference type="InterPro" id="IPR037010">
    <property type="entry name" value="VitB12-dep_Met_synth_activ_sf"/>
</dbReference>